<keyword evidence="1" id="KW-0472">Membrane</keyword>
<dbReference type="Proteomes" id="UP000515369">
    <property type="component" value="Chromosome"/>
</dbReference>
<name>A0A7G5H3L6_9BACT</name>
<keyword evidence="1" id="KW-0812">Transmembrane</keyword>
<gene>
    <name evidence="2" type="ORF">H3H32_12860</name>
</gene>
<dbReference type="EMBL" id="CP059732">
    <property type="protein sequence ID" value="QMW05708.1"/>
    <property type="molecule type" value="Genomic_DNA"/>
</dbReference>
<feature type="transmembrane region" description="Helical" evidence="1">
    <location>
        <begin position="7"/>
        <end position="27"/>
    </location>
</feature>
<accession>A0A7G5H3L6</accession>
<organism evidence="2 3">
    <name type="scientific">Spirosoma foliorum</name>
    <dbReference type="NCBI Taxonomy" id="2710596"/>
    <lineage>
        <taxon>Bacteria</taxon>
        <taxon>Pseudomonadati</taxon>
        <taxon>Bacteroidota</taxon>
        <taxon>Cytophagia</taxon>
        <taxon>Cytophagales</taxon>
        <taxon>Cytophagaceae</taxon>
        <taxon>Spirosoma</taxon>
    </lineage>
</organism>
<evidence type="ECO:0000256" key="1">
    <source>
        <dbReference type="SAM" id="Phobius"/>
    </source>
</evidence>
<evidence type="ECO:0000313" key="3">
    <source>
        <dbReference type="Proteomes" id="UP000515369"/>
    </source>
</evidence>
<evidence type="ECO:0000313" key="2">
    <source>
        <dbReference type="EMBL" id="QMW05708.1"/>
    </source>
</evidence>
<dbReference type="KEGG" id="sfol:H3H32_12860"/>
<protein>
    <submittedName>
        <fullName evidence="2">Uncharacterized protein</fullName>
    </submittedName>
</protein>
<dbReference type="RefSeq" id="WP_182463089.1">
    <property type="nucleotide sequence ID" value="NZ_CP059732.1"/>
</dbReference>
<keyword evidence="1" id="KW-1133">Transmembrane helix</keyword>
<dbReference type="AlphaFoldDB" id="A0A7G5H3L6"/>
<feature type="transmembrane region" description="Helical" evidence="1">
    <location>
        <begin position="33"/>
        <end position="50"/>
    </location>
</feature>
<sequence>MSTQRIFLMLTWAVCFFLSADVGFNFLNQKDTFQNILGLFFLTGLLVISFKTKAFTKNPFN</sequence>
<proteinExistence type="predicted"/>
<reference evidence="2 3" key="1">
    <citation type="submission" date="2020-07" db="EMBL/GenBank/DDBJ databases">
        <title>Spirosoma foliorum sp. nov., isolated from the leaves on the Nejang mountain Korea, Republic of.</title>
        <authorList>
            <person name="Ho H."/>
            <person name="Lee Y.-J."/>
            <person name="Nurcahyanto D.-A."/>
            <person name="Kim S.-G."/>
        </authorList>
    </citation>
    <scope>NUCLEOTIDE SEQUENCE [LARGE SCALE GENOMIC DNA]</scope>
    <source>
        <strain evidence="2 3">PL0136</strain>
    </source>
</reference>
<keyword evidence="3" id="KW-1185">Reference proteome</keyword>